<organism evidence="1 2">
    <name type="scientific">Sclerotinia nivalis</name>
    <dbReference type="NCBI Taxonomy" id="352851"/>
    <lineage>
        <taxon>Eukaryota</taxon>
        <taxon>Fungi</taxon>
        <taxon>Dikarya</taxon>
        <taxon>Ascomycota</taxon>
        <taxon>Pezizomycotina</taxon>
        <taxon>Leotiomycetes</taxon>
        <taxon>Helotiales</taxon>
        <taxon>Sclerotiniaceae</taxon>
        <taxon>Sclerotinia</taxon>
    </lineage>
</organism>
<name>A0A9X0AKR3_9HELO</name>
<dbReference type="Proteomes" id="UP001152300">
    <property type="component" value="Unassembled WGS sequence"/>
</dbReference>
<dbReference type="AlphaFoldDB" id="A0A9X0AKR3"/>
<keyword evidence="2" id="KW-1185">Reference proteome</keyword>
<proteinExistence type="predicted"/>
<reference evidence="1" key="1">
    <citation type="submission" date="2022-11" db="EMBL/GenBank/DDBJ databases">
        <title>Genome Resource of Sclerotinia nivalis Strain SnTB1, a Plant Pathogen Isolated from American Ginseng.</title>
        <authorList>
            <person name="Fan S."/>
        </authorList>
    </citation>
    <scope>NUCLEOTIDE SEQUENCE</scope>
    <source>
        <strain evidence="1">SnTB1</strain>
    </source>
</reference>
<dbReference type="OrthoDB" id="3495754at2759"/>
<evidence type="ECO:0000313" key="2">
    <source>
        <dbReference type="Proteomes" id="UP001152300"/>
    </source>
</evidence>
<comment type="caution">
    <text evidence="1">The sequence shown here is derived from an EMBL/GenBank/DDBJ whole genome shotgun (WGS) entry which is preliminary data.</text>
</comment>
<dbReference type="EMBL" id="JAPEIS010000008">
    <property type="protein sequence ID" value="KAJ8064119.1"/>
    <property type="molecule type" value="Genomic_DNA"/>
</dbReference>
<evidence type="ECO:0000313" key="1">
    <source>
        <dbReference type="EMBL" id="KAJ8064119.1"/>
    </source>
</evidence>
<sequence length="206" mass="25185">MHRFIKLPIDWPTHIELNPDMLEQSAHGKNEQPKGCTCDVCHEWFIFAALEQEQPEEMFTFCTFREFNRFPNDKQIEEQWKFPEVDGCKCHRRRCQVHQFKLFWREHQELVKERSKLMDDWSITIYLDEQLRDLADLHLRHAQFIKKLSDAGFRREHQRYRKWVGNVKFTSLETTEGWYLTSKSEYRAMRLANGDKLLWDELIMWD</sequence>
<accession>A0A9X0AKR3</accession>
<gene>
    <name evidence="1" type="ORF">OCU04_007955</name>
</gene>
<protein>
    <submittedName>
        <fullName evidence="1">Uncharacterized protein</fullName>
    </submittedName>
</protein>